<name>A0A8T0BTZ6_SILME</name>
<dbReference type="Gene3D" id="2.60.40.10">
    <property type="entry name" value="Immunoglobulins"/>
    <property type="match status" value="1"/>
</dbReference>
<evidence type="ECO:0000256" key="2">
    <source>
        <dbReference type="SAM" id="Phobius"/>
    </source>
</evidence>
<dbReference type="EMBL" id="JABFDY010000004">
    <property type="protein sequence ID" value="KAF7708987.1"/>
    <property type="molecule type" value="Genomic_DNA"/>
</dbReference>
<evidence type="ECO:0000259" key="3">
    <source>
        <dbReference type="SMART" id="SM00409"/>
    </source>
</evidence>
<accession>A0A8T0BTZ6</accession>
<dbReference type="InterPro" id="IPR003599">
    <property type="entry name" value="Ig_sub"/>
</dbReference>
<keyword evidence="2" id="KW-0812">Transmembrane</keyword>
<dbReference type="Proteomes" id="UP000606274">
    <property type="component" value="Unassembled WGS sequence"/>
</dbReference>
<proteinExistence type="predicted"/>
<feature type="region of interest" description="Disordered" evidence="1">
    <location>
        <begin position="1"/>
        <end position="25"/>
    </location>
</feature>
<dbReference type="SUPFAM" id="SSF48726">
    <property type="entry name" value="Immunoglobulin"/>
    <property type="match status" value="1"/>
</dbReference>
<evidence type="ECO:0000313" key="4">
    <source>
        <dbReference type="EMBL" id="KAF7708987.1"/>
    </source>
</evidence>
<dbReference type="InterPro" id="IPR036179">
    <property type="entry name" value="Ig-like_dom_sf"/>
</dbReference>
<keyword evidence="2" id="KW-0472">Membrane</keyword>
<protein>
    <recommendedName>
        <fullName evidence="3">Immunoglobulin domain-containing protein</fullName>
    </recommendedName>
</protein>
<keyword evidence="2" id="KW-1133">Transmembrane helix</keyword>
<sequence>MKKWEKEQDRKGKDKDQDTGQDKDQVKDLTLGLGPAIVFNPGEGETAPWAMVFTQRSQSAAEPCSSYSMKTVLLFYLLVCCGAAEGFTEKLVDLGQTVTLQCEVAVRYVSWFLMKPSEPPMYILRSFSSRILDPDYSNQTLRKIFSVQYNSSLFIHNISTNELGEYHCFKYGLPFKISPGIRLATQNHSAASGLKNQTSKPVHQQSEENGLTLLPSLILSVIINCTLVITVTVFVCRRCRRPLKTREQPPDPVVKRPHRPRVLTGEVHLALRTHQDQEPQLHVRSPAPPEPERSQSDTQISPSNLQISLNDL</sequence>
<feature type="region of interest" description="Disordered" evidence="1">
    <location>
        <begin position="273"/>
        <end position="312"/>
    </location>
</feature>
<evidence type="ECO:0000256" key="1">
    <source>
        <dbReference type="SAM" id="MobiDB-lite"/>
    </source>
</evidence>
<evidence type="ECO:0000313" key="5">
    <source>
        <dbReference type="Proteomes" id="UP000606274"/>
    </source>
</evidence>
<feature type="domain" description="Immunoglobulin" evidence="3">
    <location>
        <begin position="87"/>
        <end position="186"/>
    </location>
</feature>
<dbReference type="SMART" id="SM00409">
    <property type="entry name" value="IG"/>
    <property type="match status" value="1"/>
</dbReference>
<organism evidence="4 5">
    <name type="scientific">Silurus meridionalis</name>
    <name type="common">Southern catfish</name>
    <name type="synonym">Silurus soldatovi meridionalis</name>
    <dbReference type="NCBI Taxonomy" id="175797"/>
    <lineage>
        <taxon>Eukaryota</taxon>
        <taxon>Metazoa</taxon>
        <taxon>Chordata</taxon>
        <taxon>Craniata</taxon>
        <taxon>Vertebrata</taxon>
        <taxon>Euteleostomi</taxon>
        <taxon>Actinopterygii</taxon>
        <taxon>Neopterygii</taxon>
        <taxon>Teleostei</taxon>
        <taxon>Ostariophysi</taxon>
        <taxon>Siluriformes</taxon>
        <taxon>Siluridae</taxon>
        <taxon>Silurus</taxon>
    </lineage>
</organism>
<comment type="caution">
    <text evidence="4">The sequence shown here is derived from an EMBL/GenBank/DDBJ whole genome shotgun (WGS) entry which is preliminary data.</text>
</comment>
<dbReference type="InterPro" id="IPR013783">
    <property type="entry name" value="Ig-like_fold"/>
</dbReference>
<keyword evidence="5" id="KW-1185">Reference proteome</keyword>
<dbReference type="AlphaFoldDB" id="A0A8T0BTZ6"/>
<gene>
    <name evidence="4" type="ORF">HF521_018044</name>
</gene>
<feature type="compositionally biased region" description="Polar residues" evidence="1">
    <location>
        <begin position="296"/>
        <end position="312"/>
    </location>
</feature>
<feature type="transmembrane region" description="Helical" evidence="2">
    <location>
        <begin position="213"/>
        <end position="236"/>
    </location>
</feature>
<reference evidence="4" key="1">
    <citation type="submission" date="2020-08" db="EMBL/GenBank/DDBJ databases">
        <title>Chromosome-level assembly of Southern catfish (Silurus meridionalis) provides insights into visual adaptation to the nocturnal and benthic lifestyles.</title>
        <authorList>
            <person name="Zhang Y."/>
            <person name="Wang D."/>
            <person name="Peng Z."/>
        </authorList>
    </citation>
    <scope>NUCLEOTIDE SEQUENCE</scope>
    <source>
        <strain evidence="4">SWU-2019-XX</strain>
        <tissue evidence="4">Muscle</tissue>
    </source>
</reference>